<accession>K1UD11</accession>
<sequence>MGKEADILAKIVVVEDDVYMREELLNLLEKSG</sequence>
<dbReference type="EMBL" id="AJWY01003185">
    <property type="protein sequence ID" value="EKC76095.1"/>
    <property type="molecule type" value="Genomic_DNA"/>
</dbReference>
<organism evidence="1">
    <name type="scientific">human gut metagenome</name>
    <dbReference type="NCBI Taxonomy" id="408170"/>
    <lineage>
        <taxon>unclassified sequences</taxon>
        <taxon>metagenomes</taxon>
        <taxon>organismal metagenomes</taxon>
    </lineage>
</organism>
<proteinExistence type="predicted"/>
<comment type="caution">
    <text evidence="1">The sequence shown here is derived from an EMBL/GenBank/DDBJ whole genome shotgun (WGS) entry which is preliminary data.</text>
</comment>
<evidence type="ECO:0000313" key="1">
    <source>
        <dbReference type="EMBL" id="EKC76095.1"/>
    </source>
</evidence>
<gene>
    <name evidence="1" type="ORF">LEA_04863</name>
</gene>
<reference evidence="1" key="1">
    <citation type="journal article" date="2013" name="Environ. Microbiol.">
        <title>Microbiota from the distal guts of lean and obese adolescents exhibit partial functional redundancy besides clear differences in community structure.</title>
        <authorList>
            <person name="Ferrer M."/>
            <person name="Ruiz A."/>
            <person name="Lanza F."/>
            <person name="Haange S.B."/>
            <person name="Oberbach A."/>
            <person name="Till H."/>
            <person name="Bargiela R."/>
            <person name="Campoy C."/>
            <person name="Segura M.T."/>
            <person name="Richter M."/>
            <person name="von Bergen M."/>
            <person name="Seifert J."/>
            <person name="Suarez A."/>
        </authorList>
    </citation>
    <scope>NUCLEOTIDE SEQUENCE</scope>
</reference>
<name>K1UD11_9ZZZZ</name>
<feature type="non-terminal residue" evidence="1">
    <location>
        <position position="32"/>
    </location>
</feature>
<protein>
    <submittedName>
        <fullName evidence="1">Uncharacterized protein</fullName>
    </submittedName>
</protein>
<dbReference type="AlphaFoldDB" id="K1UD11"/>